<comment type="caution">
    <text evidence="2">The sequence shown here is derived from an EMBL/GenBank/DDBJ whole genome shotgun (WGS) entry which is preliminary data.</text>
</comment>
<keyword evidence="3" id="KW-1185">Reference proteome</keyword>
<dbReference type="Proteomes" id="UP000618795">
    <property type="component" value="Unassembled WGS sequence"/>
</dbReference>
<gene>
    <name evidence="2" type="ORF">GCM10010260_78530</name>
</gene>
<dbReference type="EMBL" id="BMTD01000030">
    <property type="protein sequence ID" value="GGV26470.1"/>
    <property type="molecule type" value="Genomic_DNA"/>
</dbReference>
<proteinExistence type="predicted"/>
<dbReference type="AlphaFoldDB" id="A0A918MF47"/>
<dbReference type="InterPro" id="IPR029063">
    <property type="entry name" value="SAM-dependent_MTases_sf"/>
</dbReference>
<protein>
    <recommendedName>
        <fullName evidence="1">Methyltransferase domain-containing protein</fullName>
    </recommendedName>
</protein>
<evidence type="ECO:0000313" key="3">
    <source>
        <dbReference type="Proteomes" id="UP000618795"/>
    </source>
</evidence>
<sequence length="112" mass="12537">MRDLVRERYHRRRAPVYDETSYRGDETVNAGLDRETAEIGKLLNALPQGRVADVACGTGVWTQCLRGEVTALDQSAEMLQLTHTRVPQARRVQALFPPLPFTTGGLDRTVTQ</sequence>
<dbReference type="Pfam" id="PF13649">
    <property type="entry name" value="Methyltransf_25"/>
    <property type="match status" value="1"/>
</dbReference>
<dbReference type="RefSeq" id="WP_191878234.1">
    <property type="nucleotide sequence ID" value="NZ_BMTD01000030.1"/>
</dbReference>
<reference evidence="2" key="2">
    <citation type="submission" date="2020-09" db="EMBL/GenBank/DDBJ databases">
        <authorList>
            <person name="Sun Q."/>
            <person name="Ohkuma M."/>
        </authorList>
    </citation>
    <scope>NUCLEOTIDE SEQUENCE</scope>
    <source>
        <strain evidence="2">JCM 4369</strain>
    </source>
</reference>
<evidence type="ECO:0000313" key="2">
    <source>
        <dbReference type="EMBL" id="GGV26470.1"/>
    </source>
</evidence>
<dbReference type="GO" id="GO:0008168">
    <property type="term" value="F:methyltransferase activity"/>
    <property type="evidence" value="ECO:0007669"/>
    <property type="project" value="UniProtKB-ARBA"/>
</dbReference>
<name>A0A918MF47_9ACTN</name>
<dbReference type="Gene3D" id="3.40.50.150">
    <property type="entry name" value="Vaccinia Virus protein VP39"/>
    <property type="match status" value="1"/>
</dbReference>
<dbReference type="SUPFAM" id="SSF53335">
    <property type="entry name" value="S-adenosyl-L-methionine-dependent methyltransferases"/>
    <property type="match status" value="1"/>
</dbReference>
<feature type="domain" description="Methyltransferase" evidence="1">
    <location>
        <begin position="51"/>
        <end position="108"/>
    </location>
</feature>
<dbReference type="InterPro" id="IPR041698">
    <property type="entry name" value="Methyltransf_25"/>
</dbReference>
<reference evidence="2" key="1">
    <citation type="journal article" date="2014" name="Int. J. Syst. Evol. Microbiol.">
        <title>Complete genome sequence of Corynebacterium casei LMG S-19264T (=DSM 44701T), isolated from a smear-ripened cheese.</title>
        <authorList>
            <consortium name="US DOE Joint Genome Institute (JGI-PGF)"/>
            <person name="Walter F."/>
            <person name="Albersmeier A."/>
            <person name="Kalinowski J."/>
            <person name="Ruckert C."/>
        </authorList>
    </citation>
    <scope>NUCLEOTIDE SEQUENCE</scope>
    <source>
        <strain evidence="2">JCM 4369</strain>
    </source>
</reference>
<accession>A0A918MF47</accession>
<evidence type="ECO:0000259" key="1">
    <source>
        <dbReference type="Pfam" id="PF13649"/>
    </source>
</evidence>
<organism evidence="2 3">
    <name type="scientific">Streptomyces filipinensis</name>
    <dbReference type="NCBI Taxonomy" id="66887"/>
    <lineage>
        <taxon>Bacteria</taxon>
        <taxon>Bacillati</taxon>
        <taxon>Actinomycetota</taxon>
        <taxon>Actinomycetes</taxon>
        <taxon>Kitasatosporales</taxon>
        <taxon>Streptomycetaceae</taxon>
        <taxon>Streptomyces</taxon>
    </lineage>
</organism>